<dbReference type="InterPro" id="IPR011011">
    <property type="entry name" value="Znf_FYVE_PHD"/>
</dbReference>
<dbReference type="InterPro" id="IPR001965">
    <property type="entry name" value="Znf_PHD"/>
</dbReference>
<dbReference type="PANTHER" id="PTHR10333:SF103">
    <property type="entry name" value="INHIBITOR OF GROWTH PROTEIN 3"/>
    <property type="match status" value="1"/>
</dbReference>
<feature type="compositionally biased region" description="Basic and acidic residues" evidence="15">
    <location>
        <begin position="127"/>
        <end position="137"/>
    </location>
</feature>
<dbReference type="Proteomes" id="UP000475862">
    <property type="component" value="Unassembled WGS sequence"/>
</dbReference>
<comment type="domain">
    <text evidence="14">The PHD-type zinc finger mediates the binding to H3K4me3.</text>
</comment>
<comment type="function">
    <text evidence="14">Component of an histone acetyltransferase complex.</text>
</comment>
<evidence type="ECO:0000256" key="6">
    <source>
        <dbReference type="ARBA" id="ARBA00022833"/>
    </source>
</evidence>
<dbReference type="GO" id="GO:0008270">
    <property type="term" value="F:zinc ion binding"/>
    <property type="evidence" value="ECO:0007669"/>
    <property type="project" value="UniProtKB-KW"/>
</dbReference>
<dbReference type="PROSITE" id="PS01359">
    <property type="entry name" value="ZF_PHD_1"/>
    <property type="match status" value="1"/>
</dbReference>
<evidence type="ECO:0000256" key="12">
    <source>
        <dbReference type="PIRSR" id="PIRSR628651-51"/>
    </source>
</evidence>
<keyword evidence="8" id="KW-0805">Transcription regulation</keyword>
<proteinExistence type="inferred from homology"/>
<dbReference type="InterPro" id="IPR042020">
    <property type="entry name" value="ING3_PHD"/>
</dbReference>
<feature type="domain" description="PHD-type" evidence="16">
    <location>
        <begin position="206"/>
        <end position="255"/>
    </location>
</feature>
<keyword evidence="3" id="KW-0341">Growth regulation</keyword>
<accession>A0A6G0SZ63</accession>
<feature type="site" description="Histone H3K4me3 binding" evidence="11">
    <location>
        <position position="231"/>
    </location>
</feature>
<dbReference type="GO" id="GO:0006325">
    <property type="term" value="P:chromatin organization"/>
    <property type="evidence" value="ECO:0007669"/>
    <property type="project" value="UniProtKB-KW"/>
</dbReference>
<dbReference type="AlphaFoldDB" id="A0A6G0SZ63"/>
<dbReference type="Pfam" id="PF12998">
    <property type="entry name" value="ING"/>
    <property type="match status" value="1"/>
</dbReference>
<comment type="subunit">
    <text evidence="14">Component of an histone acetyltransferase complex. Interacts with H3K4me3 and to a lesser extent with H3K4me2.</text>
</comment>
<dbReference type="OrthoDB" id="5411773at2759"/>
<feature type="binding site" evidence="12">
    <location>
        <position position="252"/>
    </location>
    <ligand>
        <name>Zn(2+)</name>
        <dbReference type="ChEBI" id="CHEBI:29105"/>
        <label>2</label>
    </ligand>
</feature>
<feature type="binding site" evidence="12">
    <location>
        <position position="227"/>
    </location>
    <ligand>
        <name>Zn(2+)</name>
        <dbReference type="ChEBI" id="CHEBI:29105"/>
        <label>2</label>
    </ligand>
</feature>
<keyword evidence="4 12" id="KW-0479">Metal-binding</keyword>
<dbReference type="SMART" id="SM00249">
    <property type="entry name" value="PHD"/>
    <property type="match status" value="1"/>
</dbReference>
<feature type="site" description="Histone H3K4me3 binding" evidence="11">
    <location>
        <position position="223"/>
    </location>
</feature>
<keyword evidence="18" id="KW-1185">Reference proteome</keyword>
<dbReference type="PANTHER" id="PTHR10333">
    <property type="entry name" value="INHIBITOR OF GROWTH PROTEIN"/>
    <property type="match status" value="1"/>
</dbReference>
<dbReference type="SMART" id="SM01408">
    <property type="entry name" value="ING"/>
    <property type="match status" value="1"/>
</dbReference>
<feature type="binding site" evidence="12">
    <location>
        <position position="249"/>
    </location>
    <ligand>
        <name>Zn(2+)</name>
        <dbReference type="ChEBI" id="CHEBI:29105"/>
        <label>2</label>
    </ligand>
</feature>
<feature type="region of interest" description="Disordered" evidence="15">
    <location>
        <begin position="119"/>
        <end position="199"/>
    </location>
</feature>
<evidence type="ECO:0000256" key="10">
    <source>
        <dbReference type="ARBA" id="ARBA00023242"/>
    </source>
</evidence>
<evidence type="ECO:0000256" key="2">
    <source>
        <dbReference type="ARBA" id="ARBA00010210"/>
    </source>
</evidence>
<comment type="similarity">
    <text evidence="2 14">Belongs to the ING family.</text>
</comment>
<dbReference type="PROSITE" id="PS50016">
    <property type="entry name" value="ZF_PHD_2"/>
    <property type="match status" value="1"/>
</dbReference>
<feature type="site" description="Histone H3K4me3 binding" evidence="11">
    <location>
        <position position="219"/>
    </location>
</feature>
<feature type="site" description="Histone H3K4me3 binding" evidence="11">
    <location>
        <position position="208"/>
    </location>
</feature>
<keyword evidence="9" id="KW-0804">Transcription</keyword>
<evidence type="ECO:0000256" key="5">
    <source>
        <dbReference type="ARBA" id="ARBA00022771"/>
    </source>
</evidence>
<dbReference type="SUPFAM" id="SSF57903">
    <property type="entry name" value="FYVE/PHD zinc finger"/>
    <property type="match status" value="1"/>
</dbReference>
<keyword evidence="7 14" id="KW-0156">Chromatin regulator</keyword>
<dbReference type="FunFam" id="3.30.40.10:FF:000021">
    <property type="entry name" value="Inhibitor of growth 2b"/>
    <property type="match status" value="1"/>
</dbReference>
<dbReference type="GO" id="GO:0005634">
    <property type="term" value="C:nucleus"/>
    <property type="evidence" value="ECO:0007669"/>
    <property type="project" value="UniProtKB-SubCell"/>
</dbReference>
<evidence type="ECO:0000256" key="9">
    <source>
        <dbReference type="ARBA" id="ARBA00023163"/>
    </source>
</evidence>
<feature type="binding site" evidence="12">
    <location>
        <position position="233"/>
    </location>
    <ligand>
        <name>Zn(2+)</name>
        <dbReference type="ChEBI" id="CHEBI:29105"/>
        <label>1</label>
    </ligand>
</feature>
<evidence type="ECO:0000256" key="11">
    <source>
        <dbReference type="PIRSR" id="PIRSR628651-50"/>
    </source>
</evidence>
<feature type="binding site" evidence="12">
    <location>
        <position position="222"/>
    </location>
    <ligand>
        <name>Zn(2+)</name>
        <dbReference type="ChEBI" id="CHEBI:29105"/>
        <label>2</label>
    </ligand>
</feature>
<evidence type="ECO:0000313" key="18">
    <source>
        <dbReference type="Proteomes" id="UP000475862"/>
    </source>
</evidence>
<keyword evidence="10 14" id="KW-0539">Nucleus</keyword>
<evidence type="ECO:0000256" key="3">
    <source>
        <dbReference type="ARBA" id="ARBA00022604"/>
    </source>
</evidence>
<comment type="caution">
    <text evidence="17">The sequence shown here is derived from an EMBL/GenBank/DDBJ whole genome shotgun (WGS) entry which is preliminary data.</text>
</comment>
<evidence type="ECO:0000259" key="16">
    <source>
        <dbReference type="PROSITE" id="PS50016"/>
    </source>
</evidence>
<feature type="compositionally biased region" description="Polar residues" evidence="15">
    <location>
        <begin position="185"/>
        <end position="198"/>
    </location>
</feature>
<keyword evidence="6 12" id="KW-0862">Zinc</keyword>
<dbReference type="InterPro" id="IPR019787">
    <property type="entry name" value="Znf_PHD-finger"/>
</dbReference>
<reference evidence="17 18" key="1">
    <citation type="submission" date="2019-08" db="EMBL/GenBank/DDBJ databases">
        <title>The genome of the soybean aphid Biotype 1, its phylome, world population structure and adaptation to the North American continent.</title>
        <authorList>
            <person name="Giordano R."/>
            <person name="Donthu R.K."/>
            <person name="Hernandez A.G."/>
            <person name="Wright C.L."/>
            <person name="Zimin A.V."/>
        </authorList>
    </citation>
    <scope>NUCLEOTIDE SEQUENCE [LARGE SCALE GENOMIC DNA]</scope>
    <source>
        <tissue evidence="17">Whole aphids</tissue>
    </source>
</reference>
<feature type="binding site" evidence="12">
    <location>
        <position position="236"/>
    </location>
    <ligand>
        <name>Zn(2+)</name>
        <dbReference type="ChEBI" id="CHEBI:29105"/>
        <label>1</label>
    </ligand>
</feature>
<organism evidence="17 18">
    <name type="scientific">Aphis glycines</name>
    <name type="common">Soybean aphid</name>
    <dbReference type="NCBI Taxonomy" id="307491"/>
    <lineage>
        <taxon>Eukaryota</taxon>
        <taxon>Metazoa</taxon>
        <taxon>Ecdysozoa</taxon>
        <taxon>Arthropoda</taxon>
        <taxon>Hexapoda</taxon>
        <taxon>Insecta</taxon>
        <taxon>Pterygota</taxon>
        <taxon>Neoptera</taxon>
        <taxon>Paraneoptera</taxon>
        <taxon>Hemiptera</taxon>
        <taxon>Sternorrhyncha</taxon>
        <taxon>Aphidomorpha</taxon>
        <taxon>Aphidoidea</taxon>
        <taxon>Aphididae</taxon>
        <taxon>Aphidini</taxon>
        <taxon>Aphis</taxon>
        <taxon>Aphis</taxon>
    </lineage>
</organism>
<dbReference type="Gene3D" id="3.30.40.10">
    <property type="entry name" value="Zinc/RING finger domain, C3HC4 (zinc finger)"/>
    <property type="match status" value="1"/>
</dbReference>
<evidence type="ECO:0000256" key="13">
    <source>
        <dbReference type="PROSITE-ProRule" id="PRU00146"/>
    </source>
</evidence>
<evidence type="ECO:0000256" key="1">
    <source>
        <dbReference type="ARBA" id="ARBA00004123"/>
    </source>
</evidence>
<dbReference type="InterPro" id="IPR028651">
    <property type="entry name" value="ING_fam"/>
</dbReference>
<feature type="binding site" evidence="12">
    <location>
        <position position="209"/>
    </location>
    <ligand>
        <name>Zn(2+)</name>
        <dbReference type="ChEBI" id="CHEBI:29105"/>
        <label>1</label>
    </ligand>
</feature>
<sequence length="324" mass="37447">MTDLENVVDHYFKNYDHIMKQLPPDGQRQASRYYEIDYRHSHIIKKLTNFTKNTKEFTSSDEQRMKKLLVESLHLADKKIHISECVLDMVEKDMVTLNTNFKEFEMSTLSCINKSNKNTKRSLKLSSDNKKIDDNSHKRPKRNITKTTTTTSNKSVENNANLDRKSSTNKNKNNTTSNKKYKAGSSKNTNVVPESVNSDSDDELQPTYCICEKISYGEMVCCDNDLCPIEWFHFDCVSLKKNPKGKWYCPQCRGTNSKTMKPKEIVVKELEEYNKRKEENCNVHVTSKLLLLLNLLGVHWYGDPLPLNLGLLNLGELEACPLQF</sequence>
<comment type="subcellular location">
    <subcellularLocation>
        <location evidence="1 14">Nucleus</location>
    </subcellularLocation>
</comment>
<dbReference type="InterPro" id="IPR019786">
    <property type="entry name" value="Zinc_finger_PHD-type_CS"/>
</dbReference>
<evidence type="ECO:0000256" key="7">
    <source>
        <dbReference type="ARBA" id="ARBA00022853"/>
    </source>
</evidence>
<evidence type="ECO:0000313" key="17">
    <source>
        <dbReference type="EMBL" id="KAE9523385.1"/>
    </source>
</evidence>
<feature type="compositionally biased region" description="Low complexity" evidence="15">
    <location>
        <begin position="168"/>
        <end position="178"/>
    </location>
</feature>
<dbReference type="CDD" id="cd16857">
    <property type="entry name" value="ING_ING1_2"/>
    <property type="match status" value="1"/>
</dbReference>
<evidence type="ECO:0000256" key="14">
    <source>
        <dbReference type="RuleBase" id="RU361213"/>
    </source>
</evidence>
<evidence type="ECO:0000256" key="15">
    <source>
        <dbReference type="SAM" id="MobiDB-lite"/>
    </source>
</evidence>
<dbReference type="CDD" id="cd15585">
    <property type="entry name" value="PHD_ING3"/>
    <property type="match status" value="1"/>
</dbReference>
<protein>
    <recommendedName>
        <fullName evidence="14">Inhibitor of growth protein</fullName>
    </recommendedName>
</protein>
<feature type="compositionally biased region" description="Polar residues" evidence="15">
    <location>
        <begin position="152"/>
        <end position="161"/>
    </location>
</feature>
<dbReference type="GO" id="GO:0035267">
    <property type="term" value="C:NuA4 histone acetyltransferase complex"/>
    <property type="evidence" value="ECO:0007669"/>
    <property type="project" value="TreeGrafter"/>
</dbReference>
<dbReference type="InterPro" id="IPR013083">
    <property type="entry name" value="Znf_RING/FYVE/PHD"/>
</dbReference>
<keyword evidence="5 13" id="KW-0863">Zinc-finger</keyword>
<dbReference type="EMBL" id="VYZN01000080">
    <property type="protein sequence ID" value="KAE9523385.1"/>
    <property type="molecule type" value="Genomic_DNA"/>
</dbReference>
<gene>
    <name evidence="17" type="ORF">AGLY_016333</name>
</gene>
<evidence type="ECO:0000256" key="8">
    <source>
        <dbReference type="ARBA" id="ARBA00023015"/>
    </source>
</evidence>
<dbReference type="InterPro" id="IPR024610">
    <property type="entry name" value="ING_N_histone-binding"/>
</dbReference>
<feature type="binding site" evidence="12">
    <location>
        <position position="211"/>
    </location>
    <ligand>
        <name>Zn(2+)</name>
        <dbReference type="ChEBI" id="CHEBI:29105"/>
        <label>1</label>
    </ligand>
</feature>
<evidence type="ECO:0000256" key="4">
    <source>
        <dbReference type="ARBA" id="ARBA00022723"/>
    </source>
</evidence>
<name>A0A6G0SZ63_APHGL</name>